<feature type="non-terminal residue" evidence="1">
    <location>
        <position position="1"/>
    </location>
</feature>
<dbReference type="EMBL" id="CAJVCH010026148">
    <property type="protein sequence ID" value="CAG7699985.1"/>
    <property type="molecule type" value="Genomic_DNA"/>
</dbReference>
<organism evidence="1 2">
    <name type="scientific">Allacma fusca</name>
    <dbReference type="NCBI Taxonomy" id="39272"/>
    <lineage>
        <taxon>Eukaryota</taxon>
        <taxon>Metazoa</taxon>
        <taxon>Ecdysozoa</taxon>
        <taxon>Arthropoda</taxon>
        <taxon>Hexapoda</taxon>
        <taxon>Collembola</taxon>
        <taxon>Symphypleona</taxon>
        <taxon>Sminthuridae</taxon>
        <taxon>Allacma</taxon>
    </lineage>
</organism>
<sequence>IGRVGLSNFDGKQCAQMVLCFLTGLELKATHDKHAFGSQIF</sequence>
<dbReference type="Proteomes" id="UP000708208">
    <property type="component" value="Unassembled WGS sequence"/>
</dbReference>
<reference evidence="1" key="1">
    <citation type="submission" date="2021-06" db="EMBL/GenBank/DDBJ databases">
        <authorList>
            <person name="Hodson N. C."/>
            <person name="Mongue J. A."/>
            <person name="Jaron S. K."/>
        </authorList>
    </citation>
    <scope>NUCLEOTIDE SEQUENCE</scope>
</reference>
<accession>A0A8J2JUD0</accession>
<dbReference type="AlphaFoldDB" id="A0A8J2JUD0"/>
<protein>
    <submittedName>
        <fullName evidence="1">Uncharacterized protein</fullName>
    </submittedName>
</protein>
<proteinExistence type="predicted"/>
<comment type="caution">
    <text evidence="1">The sequence shown here is derived from an EMBL/GenBank/DDBJ whole genome shotgun (WGS) entry which is preliminary data.</text>
</comment>
<evidence type="ECO:0000313" key="2">
    <source>
        <dbReference type="Proteomes" id="UP000708208"/>
    </source>
</evidence>
<keyword evidence="2" id="KW-1185">Reference proteome</keyword>
<gene>
    <name evidence="1" type="ORF">AFUS01_LOCUS4212</name>
</gene>
<evidence type="ECO:0000313" key="1">
    <source>
        <dbReference type="EMBL" id="CAG7699985.1"/>
    </source>
</evidence>
<name>A0A8J2JUD0_9HEXA</name>